<feature type="transmembrane region" description="Helical" evidence="1">
    <location>
        <begin position="125"/>
        <end position="151"/>
    </location>
</feature>
<evidence type="ECO:0000256" key="1">
    <source>
        <dbReference type="SAM" id="Phobius"/>
    </source>
</evidence>
<gene>
    <name evidence="3" type="ORF">H7965_02035</name>
</gene>
<evidence type="ECO:0000313" key="3">
    <source>
        <dbReference type="EMBL" id="MBC4014089.1"/>
    </source>
</evidence>
<accession>A0A9X0QUK8</accession>
<dbReference type="Proteomes" id="UP000600101">
    <property type="component" value="Unassembled WGS sequence"/>
</dbReference>
<feature type="transmembrane region" description="Helical" evidence="1">
    <location>
        <begin position="83"/>
        <end position="113"/>
    </location>
</feature>
<protein>
    <submittedName>
        <fullName evidence="3">Tripartite tricarboxylate transporter TctB family protein</fullName>
    </submittedName>
</protein>
<sequence length="164" mass="17087">MLPDLWVGLFVLVLGGVALWQAGSIPVSPIYAQVGPRAVPYGVAAGLLLLGGGLTYVALRGGWSWTLEEVQDAPPTNWKALSLLVAGLLANLALIGAYGFSAAASVQFVLVAAAFGSRRLVRDMALALVLTLAVWFGFVELLGVNIGAGVLEAMVLRAVGWEMP</sequence>
<organism evidence="3 4">
    <name type="scientific">Siccirubricoccus deserti</name>
    <dbReference type="NCBI Taxonomy" id="2013562"/>
    <lineage>
        <taxon>Bacteria</taxon>
        <taxon>Pseudomonadati</taxon>
        <taxon>Pseudomonadota</taxon>
        <taxon>Alphaproteobacteria</taxon>
        <taxon>Acetobacterales</taxon>
        <taxon>Roseomonadaceae</taxon>
        <taxon>Siccirubricoccus</taxon>
    </lineage>
</organism>
<dbReference type="InterPro" id="IPR009936">
    <property type="entry name" value="DUF1468"/>
</dbReference>
<dbReference type="Pfam" id="PF07331">
    <property type="entry name" value="TctB"/>
    <property type="match status" value="1"/>
</dbReference>
<keyword evidence="4" id="KW-1185">Reference proteome</keyword>
<feature type="transmembrane region" description="Helical" evidence="1">
    <location>
        <begin position="39"/>
        <end position="63"/>
    </location>
</feature>
<proteinExistence type="predicted"/>
<comment type="caution">
    <text evidence="3">The sequence shown here is derived from an EMBL/GenBank/DDBJ whole genome shotgun (WGS) entry which is preliminary data.</text>
</comment>
<feature type="transmembrane region" description="Helical" evidence="1">
    <location>
        <begin position="6"/>
        <end position="27"/>
    </location>
</feature>
<evidence type="ECO:0000259" key="2">
    <source>
        <dbReference type="Pfam" id="PF07331"/>
    </source>
</evidence>
<keyword evidence="1" id="KW-0812">Transmembrane</keyword>
<feature type="domain" description="DUF1468" evidence="2">
    <location>
        <begin position="6"/>
        <end position="145"/>
    </location>
</feature>
<keyword evidence="1" id="KW-1133">Transmembrane helix</keyword>
<reference evidence="3" key="1">
    <citation type="submission" date="2020-08" db="EMBL/GenBank/DDBJ databases">
        <authorList>
            <person name="Hu Y."/>
            <person name="Nguyen S.V."/>
            <person name="Li F."/>
            <person name="Fanning S."/>
        </authorList>
    </citation>
    <scope>NUCLEOTIDE SEQUENCE</scope>
    <source>
        <strain evidence="3">SYSU D8009</strain>
    </source>
</reference>
<name>A0A9X0QUK8_9PROT</name>
<evidence type="ECO:0000313" key="4">
    <source>
        <dbReference type="Proteomes" id="UP000600101"/>
    </source>
</evidence>
<dbReference type="EMBL" id="JACOMF010000002">
    <property type="protein sequence ID" value="MBC4014089.1"/>
    <property type="molecule type" value="Genomic_DNA"/>
</dbReference>
<keyword evidence="1" id="KW-0472">Membrane</keyword>
<dbReference type="AlphaFoldDB" id="A0A9X0QUK8"/>